<evidence type="ECO:0000313" key="4">
    <source>
        <dbReference type="Proteomes" id="UP000239209"/>
    </source>
</evidence>
<keyword evidence="2" id="KW-1133">Transmembrane helix</keyword>
<keyword evidence="2" id="KW-0812">Transmembrane</keyword>
<evidence type="ECO:0000313" key="3">
    <source>
        <dbReference type="EMBL" id="PRY29448.1"/>
    </source>
</evidence>
<evidence type="ECO:0000256" key="2">
    <source>
        <dbReference type="SAM" id="Phobius"/>
    </source>
</evidence>
<evidence type="ECO:0000256" key="1">
    <source>
        <dbReference type="SAM" id="MobiDB-lite"/>
    </source>
</evidence>
<proteinExistence type="predicted"/>
<dbReference type="AlphaFoldDB" id="A0A2T0S7Q9"/>
<feature type="region of interest" description="Disordered" evidence="1">
    <location>
        <begin position="177"/>
        <end position="236"/>
    </location>
</feature>
<keyword evidence="4" id="KW-1185">Reference proteome</keyword>
<feature type="transmembrane region" description="Helical" evidence="2">
    <location>
        <begin position="370"/>
        <end position="390"/>
    </location>
</feature>
<protein>
    <submittedName>
        <fullName evidence="3">Uncharacterized protein</fullName>
    </submittedName>
</protein>
<keyword evidence="2" id="KW-0472">Membrane</keyword>
<name>A0A2T0S7Q9_9ACTN</name>
<dbReference type="Proteomes" id="UP000239209">
    <property type="component" value="Unassembled WGS sequence"/>
</dbReference>
<organism evidence="3 4">
    <name type="scientific">Pseudosporangium ferrugineum</name>
    <dbReference type="NCBI Taxonomy" id="439699"/>
    <lineage>
        <taxon>Bacteria</taxon>
        <taxon>Bacillati</taxon>
        <taxon>Actinomycetota</taxon>
        <taxon>Actinomycetes</taxon>
        <taxon>Micromonosporales</taxon>
        <taxon>Micromonosporaceae</taxon>
        <taxon>Pseudosporangium</taxon>
    </lineage>
</organism>
<accession>A0A2T0S7Q9</accession>
<sequence length="396" mass="38397">MIDAEGAGASGRVDEMLQQQAPPTNAEAARRATGAADVGAISLGGGRVSTHARWQAGMACGAVVGEVTRAGAELRGAGILADGDAALVRVPGKVASESTTGLERRGEGAATVATAGLAGGDLELLDGAVKVEVVKAPSLRASMSVQDGGEVRYLPAAIKVSGAGIRTERLDSAGEDVEITWDGPGGTDGAESGTRRAGGKAIGGEDADTAGGEAKGKPGEGATGKPGGDAAPASGGDGLVGKLPVVGKLLTGGGDLPLPEVPGVPEVGQQGPEAAPAVAPGTRVRIQVGDVRQATQGRAIAARAVAFSVTITHGSPGQGRRSGYGRSIALAFDMGVLEAAAVAPESTAGVSDASAGAGGGLPITGPRVDVIALSGVALLIAGAGALIFGLRGRSRS</sequence>
<gene>
    <name evidence="3" type="ORF">CLV70_106166</name>
</gene>
<comment type="caution">
    <text evidence="3">The sequence shown here is derived from an EMBL/GenBank/DDBJ whole genome shotgun (WGS) entry which is preliminary data.</text>
</comment>
<dbReference type="EMBL" id="PVZG01000006">
    <property type="protein sequence ID" value="PRY29448.1"/>
    <property type="molecule type" value="Genomic_DNA"/>
</dbReference>
<reference evidence="3 4" key="1">
    <citation type="submission" date="2018-03" db="EMBL/GenBank/DDBJ databases">
        <title>Genomic Encyclopedia of Archaeal and Bacterial Type Strains, Phase II (KMG-II): from individual species to whole genera.</title>
        <authorList>
            <person name="Goeker M."/>
        </authorList>
    </citation>
    <scope>NUCLEOTIDE SEQUENCE [LARGE SCALE GENOMIC DNA]</scope>
    <source>
        <strain evidence="3 4">DSM 45348</strain>
    </source>
</reference>
<feature type="region of interest" description="Disordered" evidence="1">
    <location>
        <begin position="1"/>
        <end position="30"/>
    </location>
</feature>